<evidence type="ECO:0000313" key="3">
    <source>
        <dbReference type="EMBL" id="SAY45617.1"/>
    </source>
</evidence>
<dbReference type="EMBL" id="JAVIPQ010000435">
    <property type="protein sequence ID" value="MDQ9558881.1"/>
    <property type="molecule type" value="Genomic_DNA"/>
</dbReference>
<dbReference type="AlphaFoldDB" id="A0A1C3HKQ5"/>
<protein>
    <submittedName>
        <fullName evidence="2">Holin</fullName>
    </submittedName>
</protein>
<keyword evidence="1" id="KW-0472">Membrane</keyword>
<keyword evidence="1" id="KW-0812">Transmembrane</keyword>
<evidence type="ECO:0000256" key="1">
    <source>
        <dbReference type="SAM" id="Phobius"/>
    </source>
</evidence>
<proteinExistence type="predicted"/>
<reference evidence="3" key="1">
    <citation type="submission" date="2016-05" db="EMBL/GenBank/DDBJ databases">
        <authorList>
            <person name="Cock P.J.A."/>
            <person name="Cock P.J.A."/>
        </authorList>
    </citation>
    <scope>NUCLEOTIDE SEQUENCE</scope>
    <source>
        <strain evidence="3">PWN146_assembly</strain>
    </source>
</reference>
<reference evidence="2 4" key="2">
    <citation type="submission" date="2023-07" db="EMBL/GenBank/DDBJ databases">
        <title>Pathogens genome sequencing project 196.</title>
        <authorList>
            <person name="Cao X."/>
        </authorList>
    </citation>
    <scope>NUCLEOTIDE SEQUENCE [LARGE SCALE GENOMIC DNA]</scope>
    <source>
        <strain evidence="2 4">SM41</strain>
    </source>
</reference>
<dbReference type="InterPro" id="IPR032637">
    <property type="entry name" value="Phage_holin-like"/>
</dbReference>
<feature type="transmembrane region" description="Helical" evidence="1">
    <location>
        <begin position="6"/>
        <end position="25"/>
    </location>
</feature>
<sequence>MAEPLTISTGVATSAVTGIAIAGMVPGADPGVMIGAFAGAVIFVLSAADFPLWKRAMLFVVSMLVGMYAAELSASIVASLLTTLLRESITVQKPVGAVLAAAAAVRILMMFSARPSSNGSIFDRFRGGGEK</sequence>
<keyword evidence="1" id="KW-1133">Transmembrane helix</keyword>
<accession>A0A1C3HKQ5</accession>
<name>A0A1C3HKQ5_SERMA</name>
<feature type="transmembrane region" description="Helical" evidence="1">
    <location>
        <begin position="32"/>
        <end position="53"/>
    </location>
</feature>
<organism evidence="3">
    <name type="scientific">Serratia marcescens</name>
    <dbReference type="NCBI Taxonomy" id="615"/>
    <lineage>
        <taxon>Bacteria</taxon>
        <taxon>Pseudomonadati</taxon>
        <taxon>Pseudomonadota</taxon>
        <taxon>Gammaproteobacteria</taxon>
        <taxon>Enterobacterales</taxon>
        <taxon>Yersiniaceae</taxon>
        <taxon>Serratia</taxon>
    </lineage>
</organism>
<feature type="transmembrane region" description="Helical" evidence="1">
    <location>
        <begin position="59"/>
        <end position="82"/>
    </location>
</feature>
<dbReference type="Proteomes" id="UP001234811">
    <property type="component" value="Unassembled WGS sequence"/>
</dbReference>
<dbReference type="RefSeq" id="WP_048795117.1">
    <property type="nucleotide sequence ID" value="NZ_CP047682.1"/>
</dbReference>
<evidence type="ECO:0000313" key="4">
    <source>
        <dbReference type="Proteomes" id="UP001234811"/>
    </source>
</evidence>
<dbReference type="Pfam" id="PF16931">
    <property type="entry name" value="Phage_holin_8"/>
    <property type="match status" value="1"/>
</dbReference>
<evidence type="ECO:0000313" key="2">
    <source>
        <dbReference type="EMBL" id="MDQ9558881.1"/>
    </source>
</evidence>
<feature type="transmembrane region" description="Helical" evidence="1">
    <location>
        <begin position="94"/>
        <end position="113"/>
    </location>
</feature>
<gene>
    <name evidence="3" type="ORF">PWN146_04353</name>
    <name evidence="2" type="ORF">RF091_25665</name>
</gene>
<dbReference type="EMBL" id="LT575490">
    <property type="protein sequence ID" value="SAY45617.1"/>
    <property type="molecule type" value="Genomic_DNA"/>
</dbReference>